<accession>A0A0E9UKD6</accession>
<reference evidence="1" key="2">
    <citation type="journal article" date="2015" name="Fish Shellfish Immunol.">
        <title>Early steps in the European eel (Anguilla anguilla)-Vibrio vulnificus interaction in the gills: Role of the RtxA13 toxin.</title>
        <authorList>
            <person name="Callol A."/>
            <person name="Pajuelo D."/>
            <person name="Ebbesson L."/>
            <person name="Teles M."/>
            <person name="MacKenzie S."/>
            <person name="Amaro C."/>
        </authorList>
    </citation>
    <scope>NUCLEOTIDE SEQUENCE</scope>
</reference>
<protein>
    <submittedName>
        <fullName evidence="1">Uncharacterized protein</fullName>
    </submittedName>
</protein>
<dbReference type="AlphaFoldDB" id="A0A0E9UKD6"/>
<dbReference type="EMBL" id="GBXM01036419">
    <property type="protein sequence ID" value="JAH72158.1"/>
    <property type="molecule type" value="Transcribed_RNA"/>
</dbReference>
<reference evidence="1" key="1">
    <citation type="submission" date="2014-11" db="EMBL/GenBank/DDBJ databases">
        <authorList>
            <person name="Amaro Gonzalez C."/>
        </authorList>
    </citation>
    <scope>NUCLEOTIDE SEQUENCE</scope>
</reference>
<organism evidence="1">
    <name type="scientific">Anguilla anguilla</name>
    <name type="common">European freshwater eel</name>
    <name type="synonym">Muraena anguilla</name>
    <dbReference type="NCBI Taxonomy" id="7936"/>
    <lineage>
        <taxon>Eukaryota</taxon>
        <taxon>Metazoa</taxon>
        <taxon>Chordata</taxon>
        <taxon>Craniata</taxon>
        <taxon>Vertebrata</taxon>
        <taxon>Euteleostomi</taxon>
        <taxon>Actinopterygii</taxon>
        <taxon>Neopterygii</taxon>
        <taxon>Teleostei</taxon>
        <taxon>Anguilliformes</taxon>
        <taxon>Anguillidae</taxon>
        <taxon>Anguilla</taxon>
    </lineage>
</organism>
<sequence>MSVRFLLCQTEYLSSSE</sequence>
<dbReference type="EMBL" id="GBXM01042376">
    <property type="protein sequence ID" value="JAH66201.1"/>
    <property type="molecule type" value="Transcribed_RNA"/>
</dbReference>
<evidence type="ECO:0000313" key="1">
    <source>
        <dbReference type="EMBL" id="JAH66201.1"/>
    </source>
</evidence>
<proteinExistence type="predicted"/>
<name>A0A0E9UKD6_ANGAN</name>